<dbReference type="SMART" id="SM00046">
    <property type="entry name" value="DAGKc"/>
    <property type="match status" value="1"/>
</dbReference>
<dbReference type="PANTHER" id="PTHR12358">
    <property type="entry name" value="SPHINGOSINE KINASE"/>
    <property type="match status" value="1"/>
</dbReference>
<dbReference type="RefSeq" id="WP_189069845.1">
    <property type="nucleotide sequence ID" value="NZ_BMPE01000010.1"/>
</dbReference>
<gene>
    <name evidence="6" type="ORF">GCM10010844_30540</name>
</gene>
<dbReference type="PANTHER" id="PTHR12358:SF54">
    <property type="entry name" value="SPHINGOSINE KINASE RELATED PROTEIN"/>
    <property type="match status" value="1"/>
</dbReference>
<dbReference type="InterPro" id="IPR045540">
    <property type="entry name" value="YegS/DAGK_C"/>
</dbReference>
<dbReference type="InterPro" id="IPR001206">
    <property type="entry name" value="Diacylglycerol_kinase_cat_dom"/>
</dbReference>
<keyword evidence="7" id="KW-1185">Reference proteome</keyword>
<dbReference type="InterPro" id="IPR017438">
    <property type="entry name" value="ATP-NAD_kinase_N"/>
</dbReference>
<evidence type="ECO:0000313" key="7">
    <source>
        <dbReference type="Proteomes" id="UP000604341"/>
    </source>
</evidence>
<evidence type="ECO:0000256" key="3">
    <source>
        <dbReference type="ARBA" id="ARBA00022777"/>
    </source>
</evidence>
<name>A0ABQ2FM66_9DEIO</name>
<dbReference type="Gene3D" id="2.60.200.40">
    <property type="match status" value="1"/>
</dbReference>
<dbReference type="PROSITE" id="PS50146">
    <property type="entry name" value="DAGK"/>
    <property type="match status" value="1"/>
</dbReference>
<dbReference type="EMBL" id="BMPE01000010">
    <property type="protein sequence ID" value="GGL09751.1"/>
    <property type="molecule type" value="Genomic_DNA"/>
</dbReference>
<feature type="domain" description="DAGKc" evidence="5">
    <location>
        <begin position="9"/>
        <end position="136"/>
    </location>
</feature>
<dbReference type="Proteomes" id="UP000604341">
    <property type="component" value="Unassembled WGS sequence"/>
</dbReference>
<proteinExistence type="predicted"/>
<keyword evidence="3 6" id="KW-0418">Kinase</keyword>
<evidence type="ECO:0000256" key="2">
    <source>
        <dbReference type="ARBA" id="ARBA00022741"/>
    </source>
</evidence>
<comment type="caution">
    <text evidence="6">The sequence shown here is derived from an EMBL/GenBank/DDBJ whole genome shotgun (WGS) entry which is preliminary data.</text>
</comment>
<dbReference type="Pfam" id="PF19279">
    <property type="entry name" value="YegS_C"/>
    <property type="match status" value="1"/>
</dbReference>
<protein>
    <submittedName>
        <fullName evidence="6">Diacylglycerol kinase</fullName>
    </submittedName>
</protein>
<dbReference type="Gene3D" id="3.40.50.10330">
    <property type="entry name" value="Probable inorganic polyphosphate/atp-NAD kinase, domain 1"/>
    <property type="match status" value="1"/>
</dbReference>
<organism evidence="6 7">
    <name type="scientific">Deinococcus radiotolerans</name>
    <dbReference type="NCBI Taxonomy" id="1309407"/>
    <lineage>
        <taxon>Bacteria</taxon>
        <taxon>Thermotogati</taxon>
        <taxon>Deinococcota</taxon>
        <taxon>Deinococci</taxon>
        <taxon>Deinococcales</taxon>
        <taxon>Deinococcaceae</taxon>
        <taxon>Deinococcus</taxon>
    </lineage>
</organism>
<accession>A0ABQ2FM66</accession>
<evidence type="ECO:0000259" key="5">
    <source>
        <dbReference type="PROSITE" id="PS50146"/>
    </source>
</evidence>
<dbReference type="InterPro" id="IPR050187">
    <property type="entry name" value="Lipid_Phosphate_FormReg"/>
</dbReference>
<keyword evidence="1" id="KW-0808">Transferase</keyword>
<evidence type="ECO:0000256" key="4">
    <source>
        <dbReference type="ARBA" id="ARBA00022840"/>
    </source>
</evidence>
<dbReference type="SUPFAM" id="SSF111331">
    <property type="entry name" value="NAD kinase/diacylglycerol kinase-like"/>
    <property type="match status" value="1"/>
</dbReference>
<reference evidence="7" key="1">
    <citation type="journal article" date="2019" name="Int. J. Syst. Evol. Microbiol.">
        <title>The Global Catalogue of Microorganisms (GCM) 10K type strain sequencing project: providing services to taxonomists for standard genome sequencing and annotation.</title>
        <authorList>
            <consortium name="The Broad Institute Genomics Platform"/>
            <consortium name="The Broad Institute Genome Sequencing Center for Infectious Disease"/>
            <person name="Wu L."/>
            <person name="Ma J."/>
        </authorList>
    </citation>
    <scope>NUCLEOTIDE SEQUENCE [LARGE SCALE GENOMIC DNA]</scope>
    <source>
        <strain evidence="7">JCM 19173</strain>
    </source>
</reference>
<evidence type="ECO:0000256" key="1">
    <source>
        <dbReference type="ARBA" id="ARBA00022679"/>
    </source>
</evidence>
<dbReference type="Pfam" id="PF00781">
    <property type="entry name" value="DAGK_cat"/>
    <property type="match status" value="1"/>
</dbReference>
<dbReference type="GO" id="GO:0016301">
    <property type="term" value="F:kinase activity"/>
    <property type="evidence" value="ECO:0007669"/>
    <property type="project" value="UniProtKB-KW"/>
</dbReference>
<keyword evidence="4" id="KW-0067">ATP-binding</keyword>
<sequence length="302" mass="31774">MAAAELTPGPLTPAVLIHNASSGSSHRADPTQVQGALRDAGFDAEYRPTRTPDDLLTALHGPLPGPVFIAGGDGTFRAAALHLTGRSATVGVIPLGTSNNIARTLGLQGDPLDIVRAYRTAAPHPFDAGRVQAPWGEDVFFEAFGCGVFADVLHAYDPEGPKSPLRAAQALLSTLPGFQPQNVPVHVNGEDRPAPPVTLLEIMNIQSTGNSLRLAPDAHPGDGQLNLIRVNGEQRDSLLAYAAALLRGQFDTLPSVQEDVAATFTLHATGQIFHVDGETRTDPGGPVHVQVWPAALHVLRPT</sequence>
<dbReference type="InterPro" id="IPR016064">
    <property type="entry name" value="NAD/diacylglycerol_kinase_sf"/>
</dbReference>
<keyword evidence="2" id="KW-0547">Nucleotide-binding</keyword>
<evidence type="ECO:0000313" key="6">
    <source>
        <dbReference type="EMBL" id="GGL09751.1"/>
    </source>
</evidence>